<keyword evidence="2" id="KW-1185">Reference proteome</keyword>
<dbReference type="InterPro" id="IPR032675">
    <property type="entry name" value="LRR_dom_sf"/>
</dbReference>
<protein>
    <submittedName>
        <fullName evidence="1">Uncharacterized protein</fullName>
    </submittedName>
</protein>
<proteinExistence type="predicted"/>
<gene>
    <name evidence="1" type="ORF">PAPYR_510</name>
</gene>
<dbReference type="PANTHER" id="PTHR13318:SF190">
    <property type="entry name" value="PARTNER OF PAIRED, ISOFORM B"/>
    <property type="match status" value="1"/>
</dbReference>
<organism evidence="1 2">
    <name type="scientific">Paratrimastix pyriformis</name>
    <dbReference type="NCBI Taxonomy" id="342808"/>
    <lineage>
        <taxon>Eukaryota</taxon>
        <taxon>Metamonada</taxon>
        <taxon>Preaxostyla</taxon>
        <taxon>Paratrimastigidae</taxon>
        <taxon>Paratrimastix</taxon>
    </lineage>
</organism>
<dbReference type="Gene3D" id="3.80.10.10">
    <property type="entry name" value="Ribonuclease Inhibitor"/>
    <property type="match status" value="1"/>
</dbReference>
<name>A0ABQ8UTS7_9EUKA</name>
<sequence length="688" mass="74461">MDTLEIASRKNANETLTNEDLLERLPPELQRAIVERSPSPLRTYIHLLSLSHGIRTSVRGVLRELSFDESDQVLTSITPTITTDTLAALVGPCKSLLKLAFPIPEGARKITVTEAASVGGSWVDEAFGGHTRLAVIEQFPTLSESAVERILSHLPGLAELTASRHLTMSTRLLAALARSCPVLQLLRCSVSETAPPDFAALAPLSGVLKKLVLFGVTSSEESLAALVRSLSAVTSLKLPRSHCPPAALEPIASHLTTLQLGNFDKETDLPGPWLCRLKALSLSLKPGASLVAPLTRLLIANQATLERLNLMATSPDVVRMASLMASLCALPHLTHLKVCGCPLSALPPDLFDRLEDLQIWLVPTGVPHRPGGHPVAIASRRLQRLRVMNGHGFRLALDCPTLMELVLSLCHPTSLHLHCPRLRLLRGRPVPGQHLAEDPEWLLTGSSPQLRVLSSVRLTRSDLLARLCASSSLVRLKALHLDVTWLSNPLDLRLPGQLEQLDLHIERAGRCGEEEGTPLPPFDLQLEAPGLLDLSLAILIPYLPAVRVRLRNCASLVCLGATSPPSVLLAIQVDDEDVALQPRSLNLDGRIQMASLLGLLTRHGARLQNFFSRRLRAVAPEDWPQLTGALSGLPQLARLTMNVSGTPSPLSLACPQLRTLNLEGLPDEVKVVLACPLLLQISGIKPES</sequence>
<dbReference type="Proteomes" id="UP001141327">
    <property type="component" value="Unassembled WGS sequence"/>
</dbReference>
<reference evidence="1" key="1">
    <citation type="journal article" date="2022" name="bioRxiv">
        <title>Genomics of Preaxostyla Flagellates Illuminates Evolutionary Transitions and the Path Towards Mitochondrial Loss.</title>
        <authorList>
            <person name="Novak L.V.F."/>
            <person name="Treitli S.C."/>
            <person name="Pyrih J."/>
            <person name="Halakuc P."/>
            <person name="Pipaliya S.V."/>
            <person name="Vacek V."/>
            <person name="Brzon O."/>
            <person name="Soukal P."/>
            <person name="Eme L."/>
            <person name="Dacks J.B."/>
            <person name="Karnkowska A."/>
            <person name="Elias M."/>
            <person name="Hampl V."/>
        </authorList>
    </citation>
    <scope>NUCLEOTIDE SEQUENCE</scope>
    <source>
        <strain evidence="1">RCP-MX</strain>
    </source>
</reference>
<accession>A0ABQ8UTS7</accession>
<dbReference type="SUPFAM" id="SSF52047">
    <property type="entry name" value="RNI-like"/>
    <property type="match status" value="1"/>
</dbReference>
<dbReference type="PANTHER" id="PTHR13318">
    <property type="entry name" value="PARTNER OF PAIRED, ISOFORM B-RELATED"/>
    <property type="match status" value="1"/>
</dbReference>
<comment type="caution">
    <text evidence="1">The sequence shown here is derived from an EMBL/GenBank/DDBJ whole genome shotgun (WGS) entry which is preliminary data.</text>
</comment>
<dbReference type="EMBL" id="JAPMOS010000002">
    <property type="protein sequence ID" value="KAJ4462538.1"/>
    <property type="molecule type" value="Genomic_DNA"/>
</dbReference>
<evidence type="ECO:0000313" key="2">
    <source>
        <dbReference type="Proteomes" id="UP001141327"/>
    </source>
</evidence>
<evidence type="ECO:0000313" key="1">
    <source>
        <dbReference type="EMBL" id="KAJ4462538.1"/>
    </source>
</evidence>